<feature type="compositionally biased region" description="Basic and acidic residues" evidence="1">
    <location>
        <begin position="68"/>
        <end position="79"/>
    </location>
</feature>
<dbReference type="PANTHER" id="PTHR22306">
    <property type="entry name" value="CHROMOSOME 7 OPEN READING FRAME 50"/>
    <property type="match status" value="1"/>
</dbReference>
<feature type="compositionally biased region" description="Acidic residues" evidence="1">
    <location>
        <begin position="132"/>
        <end position="148"/>
    </location>
</feature>
<dbReference type="Pfam" id="PF10180">
    <property type="entry name" value="WKF"/>
    <property type="match status" value="1"/>
</dbReference>
<feature type="compositionally biased region" description="Polar residues" evidence="1">
    <location>
        <begin position="387"/>
        <end position="398"/>
    </location>
</feature>
<dbReference type="PANTHER" id="PTHR22306:SF2">
    <property type="entry name" value="CHROMOSOME 7 OPEN READING FRAME 50"/>
    <property type="match status" value="1"/>
</dbReference>
<evidence type="ECO:0000313" key="4">
    <source>
        <dbReference type="Proteomes" id="UP000053573"/>
    </source>
</evidence>
<name>A0A0H1B9D9_9EURO</name>
<feature type="compositionally biased region" description="Basic residues" evidence="1">
    <location>
        <begin position="111"/>
        <end position="120"/>
    </location>
</feature>
<gene>
    <name evidence="3" type="ORF">EMPG_16481</name>
</gene>
<sequence>MTSRIPAWKKLGLQLKNSAPSAIETDTTSHVTSNTSSPSTKTKKRPLTSENEEPNVKKQRVESSTINDKTKREDAKENINSKILKKKASKLELKSSIEPSSVEQQDDKPAAKTKSKKRKSVSFAEDTKSEDGDADLELDLEQEDEDDHEPSPAAARKAEKKKLNREQRAKNRPTPASSTNSPATPTHPILQYLTLYHKSRAQWKFQKNRETHLLKHALSVDRIPSTYNASLAAYLAGLKGEGAKKRVAEVAVEAIKADDADVDSEKDVDGGDASQKDVYRNSISSFRKLLAEQGADPQSWEGDMVGDEATDLNADWVKRLEKRRRAELVRHFVGGSVPTTAAAVSKKKKKNRTAVVDDTSSSGSSSSESDSDSDSDSDSESDDATSKPATKQVNGTKSTLDHEASSSSESESSSDSSSDSDSGILVPFLATSTFNN</sequence>
<feature type="compositionally biased region" description="Polar residues" evidence="1">
    <location>
        <begin position="174"/>
        <end position="184"/>
    </location>
</feature>
<organism evidence="3 4">
    <name type="scientific">Blastomyces silverae</name>
    <dbReference type="NCBI Taxonomy" id="2060906"/>
    <lineage>
        <taxon>Eukaryota</taxon>
        <taxon>Fungi</taxon>
        <taxon>Dikarya</taxon>
        <taxon>Ascomycota</taxon>
        <taxon>Pezizomycotina</taxon>
        <taxon>Eurotiomycetes</taxon>
        <taxon>Eurotiomycetidae</taxon>
        <taxon>Onygenales</taxon>
        <taxon>Ajellomycetaceae</taxon>
        <taxon>Blastomyces</taxon>
    </lineage>
</organism>
<dbReference type="AlphaFoldDB" id="A0A0H1B9D9"/>
<dbReference type="InterPro" id="IPR019327">
    <property type="entry name" value="WKF"/>
</dbReference>
<dbReference type="Proteomes" id="UP000053573">
    <property type="component" value="Unassembled WGS sequence"/>
</dbReference>
<dbReference type="OrthoDB" id="10261563at2759"/>
<dbReference type="STRING" id="2060906.A0A0H1B9D9"/>
<feature type="compositionally biased region" description="Polar residues" evidence="1">
    <location>
        <begin position="15"/>
        <end position="31"/>
    </location>
</feature>
<reference evidence="4" key="1">
    <citation type="journal article" date="2015" name="PLoS Genet.">
        <title>The dynamic genome and transcriptome of the human fungal pathogen Blastomyces and close relative Emmonsia.</title>
        <authorList>
            <person name="Munoz J.F."/>
            <person name="Gauthier G.M."/>
            <person name="Desjardins C.A."/>
            <person name="Gallo J.E."/>
            <person name="Holder J."/>
            <person name="Sullivan T.D."/>
            <person name="Marty A.J."/>
            <person name="Carmen J.C."/>
            <person name="Chen Z."/>
            <person name="Ding L."/>
            <person name="Gujja S."/>
            <person name="Magrini V."/>
            <person name="Misas E."/>
            <person name="Mitreva M."/>
            <person name="Priest M."/>
            <person name="Saif S."/>
            <person name="Whiston E.A."/>
            <person name="Young S."/>
            <person name="Zeng Q."/>
            <person name="Goldman W.E."/>
            <person name="Mardis E.R."/>
            <person name="Taylor J.W."/>
            <person name="McEwen J.G."/>
            <person name="Clay O.K."/>
            <person name="Klein B.S."/>
            <person name="Cuomo C.A."/>
        </authorList>
    </citation>
    <scope>NUCLEOTIDE SEQUENCE [LARGE SCALE GENOMIC DNA]</scope>
    <source>
        <strain evidence="4">UAMH 139</strain>
    </source>
</reference>
<feature type="region of interest" description="Disordered" evidence="1">
    <location>
        <begin position="1"/>
        <end position="187"/>
    </location>
</feature>
<feature type="domain" description="WKF" evidence="2">
    <location>
        <begin position="191"/>
        <end position="252"/>
    </location>
</feature>
<protein>
    <recommendedName>
        <fullName evidence="2">WKF domain-containing protein</fullName>
    </recommendedName>
</protein>
<proteinExistence type="predicted"/>
<evidence type="ECO:0000259" key="2">
    <source>
        <dbReference type="Pfam" id="PF10180"/>
    </source>
</evidence>
<evidence type="ECO:0000313" key="3">
    <source>
        <dbReference type="EMBL" id="KLJ08069.1"/>
    </source>
</evidence>
<comment type="caution">
    <text evidence="3">The sequence shown here is derived from an EMBL/GenBank/DDBJ whole genome shotgun (WGS) entry which is preliminary data.</text>
</comment>
<evidence type="ECO:0000256" key="1">
    <source>
        <dbReference type="SAM" id="MobiDB-lite"/>
    </source>
</evidence>
<accession>A0A0H1B9D9</accession>
<feature type="compositionally biased region" description="Acidic residues" evidence="1">
    <location>
        <begin position="369"/>
        <end position="383"/>
    </location>
</feature>
<feature type="compositionally biased region" description="Low complexity" evidence="1">
    <location>
        <begin position="405"/>
        <end position="422"/>
    </location>
</feature>
<feature type="compositionally biased region" description="Low complexity" evidence="1">
    <location>
        <begin position="353"/>
        <end position="368"/>
    </location>
</feature>
<feature type="region of interest" description="Disordered" evidence="1">
    <location>
        <begin position="340"/>
        <end position="436"/>
    </location>
</feature>
<keyword evidence="4" id="KW-1185">Reference proteome</keyword>
<dbReference type="EMBL" id="LDEV01002672">
    <property type="protein sequence ID" value="KLJ08069.1"/>
    <property type="molecule type" value="Genomic_DNA"/>
</dbReference>